<dbReference type="EMBL" id="MT142495">
    <property type="protein sequence ID" value="QJA82751.1"/>
    <property type="molecule type" value="Genomic_DNA"/>
</dbReference>
<gene>
    <name evidence="1" type="ORF">MM415A00371_0013</name>
</gene>
<dbReference type="AlphaFoldDB" id="A0A6M3KMB1"/>
<reference evidence="1" key="1">
    <citation type="submission" date="2020-03" db="EMBL/GenBank/DDBJ databases">
        <title>The deep terrestrial virosphere.</title>
        <authorList>
            <person name="Holmfeldt K."/>
            <person name="Nilsson E."/>
            <person name="Simone D."/>
            <person name="Lopez-Fernandez M."/>
            <person name="Wu X."/>
            <person name="de Brujin I."/>
            <person name="Lundin D."/>
            <person name="Andersson A."/>
            <person name="Bertilsson S."/>
            <person name="Dopson M."/>
        </authorList>
    </citation>
    <scope>NUCLEOTIDE SEQUENCE</scope>
    <source>
        <strain evidence="1">MM415A00371</strain>
    </source>
</reference>
<name>A0A6M3KMB1_9ZZZZ</name>
<dbReference type="Pfam" id="PF26128">
    <property type="entry name" value="Gad2"/>
    <property type="match status" value="1"/>
</dbReference>
<sequence>MKAKTIRKILHYKFGSFLNSIEDEKVRLKIKTGTIITGGSIASMLCGEKVNDYDLYFKNHDTCLLVAQYFLKRFKEANSIEKIKCRNTLPIDLEVIDKDGRIQLFIRSSGVLADNQENEYSYFETLDPGDPSQNSFLEEVVNTKRNQGRPGKEEEAKKFRPIFLSANAITLTDNFQIVIRFYGTPEEIHENFDYVHCTNYWTSWNDEIVLRKEALESLLTKELRYHGSLYPMCSIIRLRKFLKRDWTINAGQMLKIMFQLNELDLKNVEILREQLLGVDISYFLQLLQALEGVDPDVIDFTYVAELVDKIF</sequence>
<proteinExistence type="predicted"/>
<organism evidence="1">
    <name type="scientific">viral metagenome</name>
    <dbReference type="NCBI Taxonomy" id="1070528"/>
    <lineage>
        <taxon>unclassified sequences</taxon>
        <taxon>metagenomes</taxon>
        <taxon>organismal metagenomes</taxon>
    </lineage>
</organism>
<accession>A0A6M3KMB1</accession>
<protein>
    <submittedName>
        <fullName evidence="1">Uncharacterized protein</fullName>
    </submittedName>
</protein>
<evidence type="ECO:0000313" key="1">
    <source>
        <dbReference type="EMBL" id="QJA82751.1"/>
    </source>
</evidence>